<dbReference type="InterPro" id="IPR024072">
    <property type="entry name" value="DHFR-like_dom_sf"/>
</dbReference>
<name>D7E619_METEZ</name>
<feature type="domain" description="Bacterial bifunctional deaminase-reductase C-terminal" evidence="10">
    <location>
        <begin position="12"/>
        <end position="226"/>
    </location>
</feature>
<dbReference type="PANTHER" id="PTHR38011:SF7">
    <property type="entry name" value="2,5-DIAMINO-6-RIBOSYLAMINO-4(3H)-PYRIMIDINONE 5'-PHOSPHATE REDUCTASE"/>
    <property type="match status" value="1"/>
</dbReference>
<accession>D7E619</accession>
<evidence type="ECO:0000256" key="2">
    <source>
        <dbReference type="ARBA" id="ARBA00009723"/>
    </source>
</evidence>
<dbReference type="InterPro" id="IPR006401">
    <property type="entry name" value="Rib_reduct_arc"/>
</dbReference>
<dbReference type="RefSeq" id="WP_013193609.1">
    <property type="nucleotide sequence ID" value="NC_014253.1"/>
</dbReference>
<proteinExistence type="inferred from homology"/>
<dbReference type="GeneID" id="9345721"/>
<keyword evidence="12" id="KW-1185">Reference proteome</keyword>
<dbReference type="NCBIfam" id="TIGR01508">
    <property type="entry name" value="rib_reduct_arch"/>
    <property type="match status" value="1"/>
</dbReference>
<dbReference type="InterPro" id="IPR050765">
    <property type="entry name" value="Riboflavin_Biosynth_HTPR"/>
</dbReference>
<keyword evidence="5" id="KW-0521">NADP</keyword>
<protein>
    <recommendedName>
        <fullName evidence="9">2,5-diamino-6-(ribosylamino)-4(3H)-pyrimidinone 5'-phosphate reductase</fullName>
        <ecNumber evidence="9">1.1.1.302</ecNumber>
    </recommendedName>
</protein>
<reference evidence="11 12" key="1">
    <citation type="submission" date="2010-06" db="EMBL/GenBank/DDBJ databases">
        <title>Complete sequence chromosome of Methanohalobium evestigatum Z-7303.</title>
        <authorList>
            <consortium name="US DOE Joint Genome Institute"/>
            <person name="Lucas S."/>
            <person name="Copeland A."/>
            <person name="Lapidus A."/>
            <person name="Cheng J.-F."/>
            <person name="Bruce D."/>
            <person name="Goodwin L."/>
            <person name="Pitluck S."/>
            <person name="Saunders E."/>
            <person name="Detter J.C."/>
            <person name="Han C."/>
            <person name="Tapia R."/>
            <person name="Land M."/>
            <person name="Hauser L."/>
            <person name="Kyrpides N."/>
            <person name="Mikhailova N."/>
            <person name="Sieprawska-Lupa M."/>
            <person name="Whitman W.B."/>
            <person name="Anderson I."/>
            <person name="Woyke T."/>
        </authorList>
    </citation>
    <scope>NUCLEOTIDE SEQUENCE [LARGE SCALE GENOMIC DNA]</scope>
    <source>
        <strain evidence="12">ATCC BAA-1072 / DSM 3721 / NBRC 107634 / OCM 161 / Z-7303</strain>
    </source>
</reference>
<evidence type="ECO:0000256" key="8">
    <source>
        <dbReference type="ARBA" id="ARBA00049020"/>
    </source>
</evidence>
<evidence type="ECO:0000259" key="10">
    <source>
        <dbReference type="Pfam" id="PF01872"/>
    </source>
</evidence>
<comment type="pathway">
    <text evidence="1">Cofactor biosynthesis; riboflavin biosynthesis.</text>
</comment>
<evidence type="ECO:0000256" key="7">
    <source>
        <dbReference type="ARBA" id="ARBA00047550"/>
    </source>
</evidence>
<dbReference type="EMBL" id="CP002069">
    <property type="protein sequence ID" value="ADI73041.1"/>
    <property type="molecule type" value="Genomic_DNA"/>
</dbReference>
<keyword evidence="6 11" id="KW-0560">Oxidoreductase</keyword>
<dbReference type="InterPro" id="IPR002734">
    <property type="entry name" value="RibDG_C"/>
</dbReference>
<evidence type="ECO:0000313" key="12">
    <source>
        <dbReference type="Proteomes" id="UP000000391"/>
    </source>
</evidence>
<dbReference type="Pfam" id="PF01872">
    <property type="entry name" value="RibD_C"/>
    <property type="match status" value="1"/>
</dbReference>
<dbReference type="Gene3D" id="3.40.430.10">
    <property type="entry name" value="Dihydrofolate Reductase, subunit A"/>
    <property type="match status" value="1"/>
</dbReference>
<dbReference type="GO" id="GO:0008703">
    <property type="term" value="F:5-amino-6-(5-phosphoribosylamino)uracil reductase activity"/>
    <property type="evidence" value="ECO:0007669"/>
    <property type="project" value="InterPro"/>
</dbReference>
<evidence type="ECO:0000256" key="9">
    <source>
        <dbReference type="NCBIfam" id="TIGR01508"/>
    </source>
</evidence>
<dbReference type="InterPro" id="IPR011549">
    <property type="entry name" value="RibD_C"/>
</dbReference>
<dbReference type="UniPathway" id="UPA00275"/>
<keyword evidence="4" id="KW-0686">Riboflavin biosynthesis</keyword>
<dbReference type="STRING" id="644295.Metev_0110"/>
<comment type="catalytic activity">
    <reaction evidence="8">
        <text>2,5-diamino-6-(1-D-ribitylamino)pyrimidin-4(3H)-one 5'-phosphate + NADP(+) = 2,5-diamino-6-(1-D-ribosylamino)pyrimidin-4(3H)-one 5'-phosphate + NADPH + H(+)</text>
        <dbReference type="Rhea" id="RHEA:27278"/>
        <dbReference type="ChEBI" id="CHEBI:15378"/>
        <dbReference type="ChEBI" id="CHEBI:57783"/>
        <dbReference type="ChEBI" id="CHEBI:58349"/>
        <dbReference type="ChEBI" id="CHEBI:58890"/>
        <dbReference type="ChEBI" id="CHEBI:59545"/>
        <dbReference type="EC" id="1.1.1.302"/>
    </reaction>
</comment>
<dbReference type="GO" id="GO:0050661">
    <property type="term" value="F:NADP binding"/>
    <property type="evidence" value="ECO:0007669"/>
    <property type="project" value="InterPro"/>
</dbReference>
<dbReference type="SUPFAM" id="SSF53597">
    <property type="entry name" value="Dihydrofolate reductase-like"/>
    <property type="match status" value="1"/>
</dbReference>
<evidence type="ECO:0000313" key="11">
    <source>
        <dbReference type="EMBL" id="ADI73041.1"/>
    </source>
</evidence>
<comment type="catalytic activity">
    <reaction evidence="7">
        <text>2,5-diamino-6-(1-D-ribitylamino)pyrimidin-4(3H)-one 5'-phosphate + NAD(+) = 2,5-diamino-6-(1-D-ribosylamino)pyrimidin-4(3H)-one 5'-phosphate + NADH + H(+)</text>
        <dbReference type="Rhea" id="RHEA:27274"/>
        <dbReference type="ChEBI" id="CHEBI:15378"/>
        <dbReference type="ChEBI" id="CHEBI:57540"/>
        <dbReference type="ChEBI" id="CHEBI:57945"/>
        <dbReference type="ChEBI" id="CHEBI:58890"/>
        <dbReference type="ChEBI" id="CHEBI:59545"/>
        <dbReference type="EC" id="1.1.1.302"/>
    </reaction>
</comment>
<organism evidence="11 12">
    <name type="scientific">Methanohalobium evestigatum (strain ATCC BAA-1072 / DSM 3721 / NBRC 107634 / OCM 161 / Z-7303)</name>
    <dbReference type="NCBI Taxonomy" id="644295"/>
    <lineage>
        <taxon>Archaea</taxon>
        <taxon>Methanobacteriati</taxon>
        <taxon>Methanobacteriota</taxon>
        <taxon>Stenosarchaea group</taxon>
        <taxon>Methanomicrobia</taxon>
        <taxon>Methanosarcinales</taxon>
        <taxon>Methanosarcinaceae</taxon>
        <taxon>Methanohalobium</taxon>
    </lineage>
</organism>
<dbReference type="NCBIfam" id="TIGR00227">
    <property type="entry name" value="ribD_Cterm"/>
    <property type="match status" value="1"/>
</dbReference>
<sequence>MNEKQTNTINRPFIFLNAAVSADGKISTKERKQVKISGDNDFERVDELKKESDGVMVGIGTVLADDPSLTIKSENRKKYRKNNGLDENPARIVVDSNGRTPIDADIFKKGEGKRVIAVSKCAPEKKIKTLKEKADIIVAGNDKVDLKILVEKLKDMGIEKLMVEGGSNLNWSLLSLKLVDEIHAFIGNIIIGGSTAPSLVGGSGFPETDMLKLKLVDFEQMDDGLLVRWQVEKQ</sequence>
<dbReference type="AlphaFoldDB" id="D7E619"/>
<dbReference type="KEGG" id="mev:Metev_0110"/>
<dbReference type="GO" id="GO:0009231">
    <property type="term" value="P:riboflavin biosynthetic process"/>
    <property type="evidence" value="ECO:0007669"/>
    <property type="project" value="UniProtKB-UniPathway"/>
</dbReference>
<evidence type="ECO:0000256" key="5">
    <source>
        <dbReference type="ARBA" id="ARBA00022857"/>
    </source>
</evidence>
<dbReference type="HOGENOM" id="CLU_036590_4_1_2"/>
<dbReference type="EC" id="1.1.1.302" evidence="9"/>
<evidence type="ECO:0000256" key="6">
    <source>
        <dbReference type="ARBA" id="ARBA00023002"/>
    </source>
</evidence>
<comment type="subunit">
    <text evidence="3">Homodimer.</text>
</comment>
<evidence type="ECO:0000256" key="4">
    <source>
        <dbReference type="ARBA" id="ARBA00022619"/>
    </source>
</evidence>
<dbReference type="Proteomes" id="UP000000391">
    <property type="component" value="Chromosome"/>
</dbReference>
<evidence type="ECO:0000256" key="3">
    <source>
        <dbReference type="ARBA" id="ARBA00011738"/>
    </source>
</evidence>
<comment type="similarity">
    <text evidence="2">Belongs to the HTP reductase family.</text>
</comment>
<evidence type="ECO:0000256" key="1">
    <source>
        <dbReference type="ARBA" id="ARBA00005104"/>
    </source>
</evidence>
<dbReference type="PANTHER" id="PTHR38011">
    <property type="entry name" value="DIHYDROFOLATE REDUCTASE FAMILY PROTEIN (AFU_ORTHOLOGUE AFUA_8G06820)"/>
    <property type="match status" value="1"/>
</dbReference>
<gene>
    <name evidence="11" type="ordered locus">Metev_0110</name>
</gene>